<protein>
    <submittedName>
        <fullName evidence="1">Phage tail protein</fullName>
    </submittedName>
</protein>
<dbReference type="EMBL" id="JAWJEJ010000001">
    <property type="protein sequence ID" value="MDV3456330.1"/>
    <property type="molecule type" value="Genomic_DNA"/>
</dbReference>
<dbReference type="Proteomes" id="UP001273531">
    <property type="component" value="Unassembled WGS sequence"/>
</dbReference>
<accession>A0ABU3Y4K7</accession>
<evidence type="ECO:0000313" key="2">
    <source>
        <dbReference type="Proteomes" id="UP001273531"/>
    </source>
</evidence>
<organism evidence="1 2">
    <name type="scientific">Sphingomonas agrestis</name>
    <dbReference type="NCBI Taxonomy" id="3080540"/>
    <lineage>
        <taxon>Bacteria</taxon>
        <taxon>Pseudomonadati</taxon>
        <taxon>Pseudomonadota</taxon>
        <taxon>Alphaproteobacteria</taxon>
        <taxon>Sphingomonadales</taxon>
        <taxon>Sphingomonadaceae</taxon>
        <taxon>Sphingomonas</taxon>
    </lineage>
</organism>
<reference evidence="1 2" key="1">
    <citation type="submission" date="2023-10" db="EMBL/GenBank/DDBJ databases">
        <title>Sphingomonas sp. HF-S4 16S ribosomal RNA gene Genome sequencing and assembly.</title>
        <authorList>
            <person name="Lee H."/>
        </authorList>
    </citation>
    <scope>NUCLEOTIDE SEQUENCE [LARGE SCALE GENOMIC DNA]</scope>
    <source>
        <strain evidence="1 2">HF-S4</strain>
    </source>
</reference>
<gene>
    <name evidence="1" type="ORF">RZN05_04990</name>
</gene>
<proteinExistence type="predicted"/>
<dbReference type="RefSeq" id="WP_317225517.1">
    <property type="nucleotide sequence ID" value="NZ_JAWJEJ010000001.1"/>
</dbReference>
<dbReference type="NCBIfam" id="TIGR02242">
    <property type="entry name" value="tail_TIGR02242"/>
    <property type="match status" value="1"/>
</dbReference>
<name>A0ABU3Y4K7_9SPHN</name>
<dbReference type="Pfam" id="PF09684">
    <property type="entry name" value="Tail_P2_I"/>
    <property type="match status" value="1"/>
</dbReference>
<comment type="caution">
    <text evidence="1">The sequence shown here is derived from an EMBL/GenBank/DDBJ whole genome shotgun (WGS) entry which is preliminary data.</text>
</comment>
<dbReference type="InterPro" id="IPR011748">
    <property type="entry name" value="Unchr_phage_tail-like"/>
</dbReference>
<keyword evidence="2" id="KW-1185">Reference proteome</keyword>
<dbReference type="InterPro" id="IPR006521">
    <property type="entry name" value="Tail_protein_I"/>
</dbReference>
<evidence type="ECO:0000313" key="1">
    <source>
        <dbReference type="EMBL" id="MDV3456330.1"/>
    </source>
</evidence>
<sequence>MNADGQRFHLLLGEADWARGRVDDTTTLAEVWEMPVGDQPATAPGWDEERVELTLAPLRDPLAFTPGEVPLSPEVRRAAAADRFGNVYWIGDDATQLFVRSRGDGSTTRFWPDTRAQRPAPRLFVPHDDRVPVAVPYRALAATGDGWLIAASDIGLDSFDLVAGGPPLHFDWPAEDAPSVTDLEPRCESGLWLLDGPARRLFELDARASLVGAGLGEEVPELFQPVSGEARARAPAVAAEGHDLTALDPAIDPIAIAALPSGAVAILSRTPSALYLWTGEAAPQAGLPLDFVPHDMVAGNVLLRGSESVLRVLVSDATGNQLRAFRFETEDGPKLRETSESFPLRRHGGRALVSIEGNASYDSGDIPNWPQVVEKPRQQFRVRADFRSPVFDSGMPSAVWDRLRLDGCVPPGTRILVEARASDEADGLGAWVPQPSPILSRSGSELAAHSANALVATDPLAQHGTFELLFQRIEGRFLEVRLSLTSDGDSSPRLRALRASWPRVSWAERYLPALYREDPEPADFLERFLANMQGTTSVIEARMISAQALFDTRTAPVEALGWLAEWFDVALDPSWGEQRRRLFIAHAIRFFGWRGTMRGLESALALAFVQPLEGTLFSDEDCRCEGAIRIVESYRTRTLGRIGAGDTSSVVDPPTHDAGLTERENWKAFQQARAVTGLMATLPRLSVPPAHAANWAAFLKLQSHNRTLWQRFLAGRYRRLALLNQAHGSAWKRFGEVSLADTSLATLQARADWQEFEKELLPIDRTAHRFSVLLPVSATDATDAETLARREALARRIIALEKPAHTIFDIRFYFAMNRIGEARLGYDTAIGAGSRAPELLPGAILGKAYIGESFIGPDGLPLTPDRARLAC</sequence>